<dbReference type="NCBIfam" id="NF006871">
    <property type="entry name" value="PRK09367.1"/>
    <property type="match status" value="1"/>
</dbReference>
<comment type="pathway">
    <text evidence="1 8">Amino-acid degradation; L-histidine degradation into L-glutamate; N-formimidoyl-L-glutamate from L-histidine: step 1/3.</text>
</comment>
<evidence type="ECO:0000256" key="5">
    <source>
        <dbReference type="ARBA" id="ARBA00023239"/>
    </source>
</evidence>
<name>A0A0D2X315_CAPO3</name>
<evidence type="ECO:0000256" key="4">
    <source>
        <dbReference type="ARBA" id="ARBA00022808"/>
    </source>
</evidence>
<dbReference type="InParanoid" id="A0A0D2X315"/>
<dbReference type="GO" id="GO:0005737">
    <property type="term" value="C:cytoplasm"/>
    <property type="evidence" value="ECO:0007669"/>
    <property type="project" value="InterPro"/>
</dbReference>
<proteinExistence type="inferred from homology"/>
<reference evidence="10" key="1">
    <citation type="submission" date="2011-02" db="EMBL/GenBank/DDBJ databases">
        <title>The Genome Sequence of Capsaspora owczarzaki ATCC 30864.</title>
        <authorList>
            <person name="Russ C."/>
            <person name="Cuomo C."/>
            <person name="Burger G."/>
            <person name="Gray M.W."/>
            <person name="Holland P.W.H."/>
            <person name="King N."/>
            <person name="Lang F.B.F."/>
            <person name="Roger A.J."/>
            <person name="Ruiz-Trillo I."/>
            <person name="Young S.K."/>
            <person name="Zeng Q."/>
            <person name="Gargeya S."/>
            <person name="Alvarado L."/>
            <person name="Berlin A."/>
            <person name="Chapman S.B."/>
            <person name="Chen Z."/>
            <person name="Freedman E."/>
            <person name="Gellesch M."/>
            <person name="Goldberg J."/>
            <person name="Griggs A."/>
            <person name="Gujja S."/>
            <person name="Heilman E."/>
            <person name="Heiman D."/>
            <person name="Howarth C."/>
            <person name="Mehta T."/>
            <person name="Neiman D."/>
            <person name="Pearson M."/>
            <person name="Roberts A."/>
            <person name="Saif S."/>
            <person name="Shea T."/>
            <person name="Shenoy N."/>
            <person name="Sisk P."/>
            <person name="Stolte C."/>
            <person name="Sykes S."/>
            <person name="White J."/>
            <person name="Yandava C."/>
            <person name="Haas B."/>
            <person name="Nusbaum C."/>
            <person name="Birren B."/>
        </authorList>
    </citation>
    <scope>NUCLEOTIDE SEQUENCE</scope>
    <source>
        <strain evidence="10">ATCC 30864</strain>
    </source>
</reference>
<dbReference type="eggNOG" id="KOG0222">
    <property type="taxonomic scope" value="Eukaryota"/>
</dbReference>
<dbReference type="Proteomes" id="UP000008743">
    <property type="component" value="Unassembled WGS sequence"/>
</dbReference>
<dbReference type="NCBIfam" id="TIGR01225">
    <property type="entry name" value="hutH"/>
    <property type="match status" value="1"/>
</dbReference>
<evidence type="ECO:0000313" key="10">
    <source>
        <dbReference type="Proteomes" id="UP000008743"/>
    </source>
</evidence>
<dbReference type="AlphaFoldDB" id="A0A0D2X315"/>
<evidence type="ECO:0000256" key="6">
    <source>
        <dbReference type="ARBA" id="ARBA00049269"/>
    </source>
</evidence>
<comment type="similarity">
    <text evidence="2 7">Belongs to the PAL/histidase family.</text>
</comment>
<dbReference type="OMA" id="YSLRCMP"/>
<keyword evidence="4 8" id="KW-0369">Histidine metabolism</keyword>
<dbReference type="PANTHER" id="PTHR10362">
    <property type="entry name" value="HISTIDINE AMMONIA-LYASE"/>
    <property type="match status" value="1"/>
</dbReference>
<evidence type="ECO:0000313" key="9">
    <source>
        <dbReference type="EMBL" id="KJE93519.1"/>
    </source>
</evidence>
<gene>
    <name evidence="9" type="ORF">CAOG_004296</name>
</gene>
<evidence type="ECO:0000256" key="2">
    <source>
        <dbReference type="ARBA" id="ARBA00007238"/>
    </source>
</evidence>
<dbReference type="Pfam" id="PF00221">
    <property type="entry name" value="Lyase_aromatic"/>
    <property type="match status" value="1"/>
</dbReference>
<dbReference type="GO" id="GO:0019557">
    <property type="term" value="P:L-histidine catabolic process to glutamate and formate"/>
    <property type="evidence" value="ECO:0007669"/>
    <property type="project" value="UniProtKB-UniPathway"/>
</dbReference>
<keyword evidence="5 7" id="KW-0456">Lyase</keyword>
<dbReference type="FunFam" id="1.10.275.10:FF:000005">
    <property type="entry name" value="Histidine ammonia-lyase"/>
    <property type="match status" value="1"/>
</dbReference>
<dbReference type="GO" id="GO:0019556">
    <property type="term" value="P:L-histidine catabolic process to glutamate and formamide"/>
    <property type="evidence" value="ECO:0007669"/>
    <property type="project" value="UniProtKB-UniPathway"/>
</dbReference>
<dbReference type="UniPathway" id="UPA00379">
    <property type="reaction ID" value="UER00549"/>
</dbReference>
<evidence type="ECO:0000256" key="3">
    <source>
        <dbReference type="ARBA" id="ARBA00012994"/>
    </source>
</evidence>
<comment type="catalytic activity">
    <reaction evidence="6 8">
        <text>L-histidine = trans-urocanate + NH4(+)</text>
        <dbReference type="Rhea" id="RHEA:21232"/>
        <dbReference type="ChEBI" id="CHEBI:17771"/>
        <dbReference type="ChEBI" id="CHEBI:28938"/>
        <dbReference type="ChEBI" id="CHEBI:57595"/>
        <dbReference type="EC" id="4.3.1.3"/>
    </reaction>
</comment>
<organism evidence="9 10">
    <name type="scientific">Capsaspora owczarzaki (strain ATCC 30864)</name>
    <dbReference type="NCBI Taxonomy" id="595528"/>
    <lineage>
        <taxon>Eukaryota</taxon>
        <taxon>Filasterea</taxon>
        <taxon>Capsaspora</taxon>
    </lineage>
</organism>
<evidence type="ECO:0000256" key="8">
    <source>
        <dbReference type="RuleBase" id="RU004479"/>
    </source>
</evidence>
<evidence type="ECO:0000256" key="1">
    <source>
        <dbReference type="ARBA" id="ARBA00005113"/>
    </source>
</evidence>
<dbReference type="InterPro" id="IPR022313">
    <property type="entry name" value="Phe/His_NH3-lyase_AS"/>
</dbReference>
<dbReference type="EC" id="4.3.1.3" evidence="3 8"/>
<dbReference type="SUPFAM" id="SSF48557">
    <property type="entry name" value="L-aspartase-like"/>
    <property type="match status" value="1"/>
</dbReference>
<dbReference type="STRING" id="595528.A0A0D2X315"/>
<dbReference type="OrthoDB" id="10051290at2759"/>
<dbReference type="PhylomeDB" id="A0A0D2X315"/>
<dbReference type="InterPro" id="IPR005921">
    <property type="entry name" value="HutH"/>
</dbReference>
<evidence type="ECO:0000256" key="7">
    <source>
        <dbReference type="RuleBase" id="RU003954"/>
    </source>
</evidence>
<protein>
    <recommendedName>
        <fullName evidence="3 8">Histidine ammonia-lyase</fullName>
        <ecNumber evidence="3 8">4.3.1.3</ecNumber>
    </recommendedName>
</protein>
<dbReference type="Gene3D" id="1.20.200.10">
    <property type="entry name" value="Fumarase/aspartase (Central domain)"/>
    <property type="match status" value="1"/>
</dbReference>
<dbReference type="EMBL" id="KE346365">
    <property type="protein sequence ID" value="KJE93519.1"/>
    <property type="molecule type" value="Genomic_DNA"/>
</dbReference>
<keyword evidence="10" id="KW-1185">Reference proteome</keyword>
<dbReference type="FunFam" id="1.20.200.10:FF:000003">
    <property type="entry name" value="Histidine ammonia-lyase"/>
    <property type="match status" value="1"/>
</dbReference>
<dbReference type="InterPro" id="IPR008948">
    <property type="entry name" value="L-Aspartase-like"/>
</dbReference>
<dbReference type="Gene3D" id="1.10.275.10">
    <property type="entry name" value="Fumarase/aspartase (N-terminal domain)"/>
    <property type="match status" value="1"/>
</dbReference>
<accession>A0A0D2X315</accession>
<dbReference type="GO" id="GO:0004397">
    <property type="term" value="F:histidine ammonia-lyase activity"/>
    <property type="evidence" value="ECO:0007669"/>
    <property type="project" value="UniProtKB-EC"/>
</dbReference>
<dbReference type="PROSITE" id="PS00488">
    <property type="entry name" value="PAL_HISTIDASE"/>
    <property type="match status" value="1"/>
</dbReference>
<dbReference type="CDD" id="cd00332">
    <property type="entry name" value="PAL-HAL"/>
    <property type="match status" value="1"/>
</dbReference>
<dbReference type="InterPro" id="IPR001106">
    <property type="entry name" value="Aromatic_Lyase"/>
</dbReference>
<dbReference type="InterPro" id="IPR024083">
    <property type="entry name" value="Fumarase/histidase_N"/>
</dbReference>
<sequence>MHTSTTVLDGESLLPEQLYALRQVRNAPSLLRRCLVTGHEDDARFEMRVVAASPLRAQRVRIGTIVHAANCEPALRDSAALHGSVFAGTVKLDFSKDAWERIKRSRQLIDDIVRKGDPVYGINTGFGFFATTPIEPSELHRLQINLITSHAAGVGEPISVERTRMLLALRLNVFAKGHSGIRPENVQRMLDAFNASCLSWVPCKGTVGASGDLAPLAHLALGLIGQGKMWDPTLQKYDQANEVLQRHGLTPIDLHAKEGLAMINGTQFMTAHGTEALVRATRAALQADVIAALTLETLHGTHRAFDEKIHRARPHTGQIECAARLRSLLHTEEQPSQIYGSHHGCGRIQDAYTLRCIPQVHGIAHDTLAFVRKLVTTEINSATDNPMVFAETQQSLSGGNFHGEYIAKACDFLAIGIHEISSMSERRIERLVNSSLSGLPAFLVKAGGLNSGFMIAHCTAAALVSENKVLCHPASVDSQSTSAAKEDHVSMGGFASRKAIEVVSNVETVIAIELLAACQALEFLRPLRTTAPLEAVHQLVRQHVKPFDEDRFMSPDIEAVVKLIRENKVWEAATAAGTQ</sequence>